<reference evidence="2" key="1">
    <citation type="submission" date="2022-11" db="UniProtKB">
        <authorList>
            <consortium name="WormBaseParasite"/>
        </authorList>
    </citation>
    <scope>IDENTIFICATION</scope>
</reference>
<protein>
    <submittedName>
        <fullName evidence="2">Uncharacterized protein</fullName>
    </submittedName>
</protein>
<dbReference type="WBParaSite" id="nRc.2.0.1.t21003-RA">
    <property type="protein sequence ID" value="nRc.2.0.1.t21003-RA"/>
    <property type="gene ID" value="nRc.2.0.1.g21003"/>
</dbReference>
<sequence>MVAQPLLCCGAEFQAKRDLLNNRSMCPSNYSDLDGNGQPIPYTGSSWCQIFAARAFCYNRCLTPESRPDRYGNKIICEDLMCGGNGSDPSNITFRCICDVIIPNQENRVTEFRSGWHYTWSMVEEEFYKVCVGQNTTDINGIDLFYEYEL</sequence>
<dbReference type="Proteomes" id="UP000887565">
    <property type="component" value="Unplaced"/>
</dbReference>
<evidence type="ECO:0000313" key="1">
    <source>
        <dbReference type="Proteomes" id="UP000887565"/>
    </source>
</evidence>
<keyword evidence="1" id="KW-1185">Reference proteome</keyword>
<organism evidence="1 2">
    <name type="scientific">Romanomermis culicivorax</name>
    <name type="common">Nematode worm</name>
    <dbReference type="NCBI Taxonomy" id="13658"/>
    <lineage>
        <taxon>Eukaryota</taxon>
        <taxon>Metazoa</taxon>
        <taxon>Ecdysozoa</taxon>
        <taxon>Nematoda</taxon>
        <taxon>Enoplea</taxon>
        <taxon>Dorylaimia</taxon>
        <taxon>Mermithida</taxon>
        <taxon>Mermithoidea</taxon>
        <taxon>Mermithidae</taxon>
        <taxon>Romanomermis</taxon>
    </lineage>
</organism>
<accession>A0A915J5K7</accession>
<evidence type="ECO:0000313" key="2">
    <source>
        <dbReference type="WBParaSite" id="nRc.2.0.1.t21003-RA"/>
    </source>
</evidence>
<dbReference type="AlphaFoldDB" id="A0A915J5K7"/>
<name>A0A915J5K7_ROMCU</name>
<proteinExistence type="predicted"/>